<reference evidence="2 3" key="1">
    <citation type="journal article" date="2019" name="Sci. Rep.">
        <title>Colletotrichum shisoi sp. nov., an anthracnose pathogen of Perilla frutescens in Japan: molecular phylogenetic, morphological and genomic evidence.</title>
        <authorList>
            <person name="Gan P."/>
            <person name="Tsushima A."/>
            <person name="Hiroyama R."/>
            <person name="Narusaka M."/>
            <person name="Takano Y."/>
            <person name="Narusaka Y."/>
            <person name="Kawaradani M."/>
            <person name="Damm U."/>
            <person name="Shirasu K."/>
        </authorList>
    </citation>
    <scope>NUCLEOTIDE SEQUENCE [LARGE SCALE GENOMIC DNA]</scope>
    <source>
        <strain evidence="2 3">PG-2018a</strain>
    </source>
</reference>
<sequence length="151" mass="16029">MAIYHFLTLALALAAAAAAAATPALSSLIASPEGAGWEDIVSVEAYGAQMASIGEAGLQALATERICDLTLCSGVDFTGECSLWCYYENMHQKIPSEKKASTMSARYGTTKECWFYGAPTCDLYFLMHGPMQKIVNPGGNLQANIRGFAGC</sequence>
<evidence type="ECO:0000256" key="1">
    <source>
        <dbReference type="SAM" id="SignalP"/>
    </source>
</evidence>
<gene>
    <name evidence="2" type="ORF">CSHISOI_06407</name>
</gene>
<dbReference type="Proteomes" id="UP000326340">
    <property type="component" value="Unassembled WGS sequence"/>
</dbReference>
<dbReference type="OrthoDB" id="4840406at2759"/>
<dbReference type="EMBL" id="PUHP01000577">
    <property type="protein sequence ID" value="TQN69082.1"/>
    <property type="molecule type" value="Genomic_DNA"/>
</dbReference>
<organism evidence="2 3">
    <name type="scientific">Colletotrichum shisoi</name>
    <dbReference type="NCBI Taxonomy" id="2078593"/>
    <lineage>
        <taxon>Eukaryota</taxon>
        <taxon>Fungi</taxon>
        <taxon>Dikarya</taxon>
        <taxon>Ascomycota</taxon>
        <taxon>Pezizomycotina</taxon>
        <taxon>Sordariomycetes</taxon>
        <taxon>Hypocreomycetidae</taxon>
        <taxon>Glomerellales</taxon>
        <taxon>Glomerellaceae</taxon>
        <taxon>Colletotrichum</taxon>
        <taxon>Colletotrichum destructivum species complex</taxon>
    </lineage>
</organism>
<evidence type="ECO:0000313" key="3">
    <source>
        <dbReference type="Proteomes" id="UP000326340"/>
    </source>
</evidence>
<evidence type="ECO:0000313" key="2">
    <source>
        <dbReference type="EMBL" id="TQN69082.1"/>
    </source>
</evidence>
<proteinExistence type="predicted"/>
<name>A0A5Q4BQ01_9PEZI</name>
<keyword evidence="3" id="KW-1185">Reference proteome</keyword>
<feature type="signal peptide" evidence="1">
    <location>
        <begin position="1"/>
        <end position="21"/>
    </location>
</feature>
<comment type="caution">
    <text evidence="2">The sequence shown here is derived from an EMBL/GenBank/DDBJ whole genome shotgun (WGS) entry which is preliminary data.</text>
</comment>
<feature type="non-terminal residue" evidence="2">
    <location>
        <position position="151"/>
    </location>
</feature>
<protein>
    <submittedName>
        <fullName evidence="2">Uncharacterized protein</fullName>
    </submittedName>
</protein>
<accession>A0A5Q4BQ01</accession>
<feature type="chain" id="PRO_5024922487" evidence="1">
    <location>
        <begin position="22"/>
        <end position="151"/>
    </location>
</feature>
<dbReference type="AlphaFoldDB" id="A0A5Q4BQ01"/>
<keyword evidence="1" id="KW-0732">Signal</keyword>